<feature type="chain" id="PRO_5023471184" description="S-adenosylmethionine decarboxylase alpha chain" evidence="15">
    <location>
        <begin position="63"/>
        <end position="132"/>
    </location>
</feature>
<feature type="chain" id="PRO_5023471185" description="S-adenosylmethionine decarboxylase beta chain" evidence="15">
    <location>
        <begin position="1"/>
        <end position="62"/>
    </location>
</feature>
<dbReference type="GO" id="GO:0008295">
    <property type="term" value="P:spermidine biosynthetic process"/>
    <property type="evidence" value="ECO:0007669"/>
    <property type="project" value="UniProtKB-UniRule"/>
</dbReference>
<reference evidence="17" key="1">
    <citation type="submission" date="2016-10" db="EMBL/GenBank/DDBJ databases">
        <authorList>
            <person name="Varghese N."/>
            <person name="Submissions S."/>
        </authorList>
    </citation>
    <scope>NUCLEOTIDE SEQUENCE [LARGE SCALE GENOMIC DNA]</scope>
    <source>
        <strain evidence="17">DSM 8415</strain>
    </source>
</reference>
<dbReference type="InterPro" id="IPR042286">
    <property type="entry name" value="AdoMetDC_C"/>
</dbReference>
<evidence type="ECO:0000256" key="11">
    <source>
        <dbReference type="ARBA" id="ARBA00023317"/>
    </source>
</evidence>
<evidence type="ECO:0000256" key="9">
    <source>
        <dbReference type="ARBA" id="ARBA00023239"/>
    </source>
</evidence>
<dbReference type="Gene3D" id="3.30.360.110">
    <property type="entry name" value="S-adenosylmethionine decarboxylase domain"/>
    <property type="match status" value="1"/>
</dbReference>
<dbReference type="PANTHER" id="PTHR33866:SF2">
    <property type="entry name" value="S-ADENOSYLMETHIONINE DECARBOXYLASE PROENZYME"/>
    <property type="match status" value="1"/>
</dbReference>
<dbReference type="InterPro" id="IPR003826">
    <property type="entry name" value="AdoMetDC_fam_prok"/>
</dbReference>
<keyword evidence="11 15" id="KW-0670">Pyruvate</keyword>
<evidence type="ECO:0000256" key="6">
    <source>
        <dbReference type="ARBA" id="ARBA00023066"/>
    </source>
</evidence>
<dbReference type="GO" id="GO:0004014">
    <property type="term" value="F:adenosylmethionine decarboxylase activity"/>
    <property type="evidence" value="ECO:0007669"/>
    <property type="project" value="UniProtKB-UniRule"/>
</dbReference>
<dbReference type="InterPro" id="IPR016067">
    <property type="entry name" value="S-AdoMet_deCO2ase_core"/>
</dbReference>
<dbReference type="UniPathway" id="UPA00331">
    <property type="reaction ID" value="UER00451"/>
</dbReference>
<dbReference type="Proteomes" id="UP000199411">
    <property type="component" value="Unassembled WGS sequence"/>
</dbReference>
<proteinExistence type="inferred from homology"/>
<accession>A0A1G6JRZ2</accession>
<keyword evidence="8 15" id="KW-0865">Zymogen</keyword>
<feature type="active site" description="Proton acceptor; for processing activity" evidence="15">
    <location>
        <position position="68"/>
    </location>
</feature>
<comment type="catalytic activity">
    <reaction evidence="12 15">
        <text>S-adenosyl-L-methionine + H(+) = S-adenosyl 3-(methylsulfanyl)propylamine + CO2</text>
        <dbReference type="Rhea" id="RHEA:15981"/>
        <dbReference type="ChEBI" id="CHEBI:15378"/>
        <dbReference type="ChEBI" id="CHEBI:16526"/>
        <dbReference type="ChEBI" id="CHEBI:57443"/>
        <dbReference type="ChEBI" id="CHEBI:59789"/>
        <dbReference type="EC" id="4.1.1.50"/>
    </reaction>
</comment>
<evidence type="ECO:0000256" key="12">
    <source>
        <dbReference type="ARBA" id="ARBA00048112"/>
    </source>
</evidence>
<dbReference type="OrthoDB" id="9793120at2"/>
<gene>
    <name evidence="15" type="primary">speH</name>
    <name evidence="16" type="ORF">SAMN05660835_00464</name>
</gene>
<organism evidence="16 17">
    <name type="scientific">Desulfurella multipotens</name>
    <dbReference type="NCBI Taxonomy" id="79269"/>
    <lineage>
        <taxon>Bacteria</taxon>
        <taxon>Pseudomonadati</taxon>
        <taxon>Campylobacterota</taxon>
        <taxon>Desulfurellia</taxon>
        <taxon>Desulfurellales</taxon>
        <taxon>Desulfurellaceae</taxon>
        <taxon>Desulfurella</taxon>
    </lineage>
</organism>
<evidence type="ECO:0000256" key="4">
    <source>
        <dbReference type="ARBA" id="ARBA00022793"/>
    </source>
</evidence>
<comment type="PTM">
    <text evidence="15">Is synthesized initially as an inactive proenzyme. Formation of the active enzyme involves a self-maturation process in which the active site pyruvoyl group is generated from an internal serine residue via an autocatalytic post-translational modification. Two non-identical subunits are generated from the proenzyme in this reaction, and the pyruvate is formed at the N-terminus of the alpha chain, which is derived from the carboxyl end of the proenzyme. The post-translation cleavage follows an unusual pathway, termed non-hydrolytic serinolysis, in which the side chain hydroxyl group of the serine supplies its oxygen atom to form the C-terminus of the beta chain, while the remainder of the serine residue undergoes an oxidative deamination to produce ammonia and the pyruvoyl group blocking the N-terminus of the alpha chain.</text>
</comment>
<comment type="similarity">
    <text evidence="14 15">Belongs to the prokaryotic AdoMetDC family. Type 1 subfamily.</text>
</comment>
<dbReference type="EC" id="4.1.1.50" evidence="15"/>
<dbReference type="Pfam" id="PF02675">
    <property type="entry name" value="AdoMet_dc"/>
    <property type="match status" value="1"/>
</dbReference>
<dbReference type="HAMAP" id="MF_00464">
    <property type="entry name" value="AdoMetDC_1"/>
    <property type="match status" value="1"/>
</dbReference>
<evidence type="ECO:0000256" key="14">
    <source>
        <dbReference type="ARBA" id="ARBA00061583"/>
    </source>
</evidence>
<evidence type="ECO:0000256" key="8">
    <source>
        <dbReference type="ARBA" id="ARBA00023145"/>
    </source>
</evidence>
<protein>
    <recommendedName>
        <fullName evidence="15">S-adenosylmethionine decarboxylase proenzyme</fullName>
        <shortName evidence="15">AdoMetDC</shortName>
        <shortName evidence="15">SAMDC</shortName>
        <ecNumber evidence="15">4.1.1.50</ecNumber>
    </recommendedName>
    <component>
        <recommendedName>
            <fullName evidence="15">S-adenosylmethionine decarboxylase beta chain</fullName>
        </recommendedName>
    </component>
    <component>
        <recommendedName>
            <fullName evidence="15">S-adenosylmethionine decarboxylase alpha chain</fullName>
        </recommendedName>
    </component>
</protein>
<keyword evidence="10 15" id="KW-0704">Schiff base</keyword>
<comment type="cofactor">
    <cofactor evidence="15">
        <name>pyruvate</name>
        <dbReference type="ChEBI" id="CHEBI:15361"/>
    </cofactor>
    <text evidence="15">Binds 1 pyruvoyl group covalently per subunit.</text>
</comment>
<keyword evidence="4 15" id="KW-0210">Decarboxylase</keyword>
<dbReference type="PANTHER" id="PTHR33866">
    <property type="entry name" value="S-ADENOSYLMETHIONINE DECARBOXYLASE PROENZYME"/>
    <property type="match status" value="1"/>
</dbReference>
<evidence type="ECO:0000256" key="13">
    <source>
        <dbReference type="ARBA" id="ARBA00056215"/>
    </source>
</evidence>
<dbReference type="AlphaFoldDB" id="A0A1G6JRZ2"/>
<dbReference type="EMBL" id="FMYU01000003">
    <property type="protein sequence ID" value="SDC21421.1"/>
    <property type="molecule type" value="Genomic_DNA"/>
</dbReference>
<evidence type="ECO:0000256" key="10">
    <source>
        <dbReference type="ARBA" id="ARBA00023270"/>
    </source>
</evidence>
<feature type="active site" description="Proton donor; for catalytic activity" evidence="15">
    <location>
        <position position="83"/>
    </location>
</feature>
<comment type="function">
    <text evidence="13 15">Catalyzes the decarboxylation of S-adenosylmethionine to S-adenosylmethioninamine (dcAdoMet), the propylamine donor required for the synthesis of the polyamines spermine and spermidine from the diamine putrescine.</text>
</comment>
<sequence length="132" mass="14872">MKALGRHILAEYFSCDKDILNDVVALEKYLNDAAKAANATVISSSFRTFQPFGVSGIVIIAESHLAIHTWPEYGYAAIDFFTCGDSADPWKAHEYLKNLLKPLYTKEQEVLRGVLDLEHFTYKAQCNLVVEQ</sequence>
<keyword evidence="7 15" id="KW-0620">Polyamine biosynthesis</keyword>
<evidence type="ECO:0000256" key="2">
    <source>
        <dbReference type="ARBA" id="ARBA00011601"/>
    </source>
</evidence>
<evidence type="ECO:0000256" key="15">
    <source>
        <dbReference type="HAMAP-Rule" id="MF_00464"/>
    </source>
</evidence>
<evidence type="ECO:0000256" key="7">
    <source>
        <dbReference type="ARBA" id="ARBA00023115"/>
    </source>
</evidence>
<dbReference type="FunFam" id="3.30.360.110:FF:000001">
    <property type="entry name" value="S-adenosylmethionine decarboxylase proenzyme"/>
    <property type="match status" value="1"/>
</dbReference>
<comment type="subunit">
    <text evidence="2 15">Heterotetramer of two alpha and two beta chains arranged as a dimer of alpha/beta heterodimers.</text>
</comment>
<keyword evidence="6 15" id="KW-0745">Spermidine biosynthesis</keyword>
<evidence type="ECO:0000256" key="1">
    <source>
        <dbReference type="ARBA" id="ARBA00004911"/>
    </source>
</evidence>
<keyword evidence="9 15" id="KW-0456">Lyase</keyword>
<keyword evidence="17" id="KW-1185">Reference proteome</keyword>
<feature type="site" description="Cleavage (non-hydrolytic); by autolysis" evidence="15">
    <location>
        <begin position="62"/>
        <end position="63"/>
    </location>
</feature>
<name>A0A1G6JRZ2_9BACT</name>
<evidence type="ECO:0000256" key="5">
    <source>
        <dbReference type="ARBA" id="ARBA00022813"/>
    </source>
</evidence>
<dbReference type="RefSeq" id="WP_025392184.1">
    <property type="nucleotide sequence ID" value="NZ_FMYU01000003.1"/>
</dbReference>
<evidence type="ECO:0000313" key="17">
    <source>
        <dbReference type="Proteomes" id="UP000199411"/>
    </source>
</evidence>
<dbReference type="InterPro" id="IPR042284">
    <property type="entry name" value="AdoMetDC_N"/>
</dbReference>
<feature type="modified residue" description="Pyruvic acid (Ser); by autocatalysis" evidence="15">
    <location>
        <position position="63"/>
    </location>
</feature>
<dbReference type="Gene3D" id="3.30.160.750">
    <property type="match status" value="1"/>
</dbReference>
<dbReference type="NCBIfam" id="TIGR03330">
    <property type="entry name" value="SAM_DCase_Bsu"/>
    <property type="match status" value="1"/>
</dbReference>
<dbReference type="GO" id="GO:0005829">
    <property type="term" value="C:cytosol"/>
    <property type="evidence" value="ECO:0007669"/>
    <property type="project" value="TreeGrafter"/>
</dbReference>
<comment type="pathway">
    <text evidence="1 15">Amine and polyamine biosynthesis; S-adenosylmethioninamine biosynthesis; S-adenosylmethioninamine from S-adenosyl-L-methionine: step 1/1.</text>
</comment>
<keyword evidence="3 15" id="KW-0949">S-adenosyl-L-methionine</keyword>
<dbReference type="InterPro" id="IPR017716">
    <property type="entry name" value="S-AdoMet_deCOase_pro-enz"/>
</dbReference>
<dbReference type="SUPFAM" id="SSF56276">
    <property type="entry name" value="S-adenosylmethionine decarboxylase"/>
    <property type="match status" value="1"/>
</dbReference>
<feature type="active site" description="Schiff-base intermediate with substrate; via pyruvic acid" evidence="15">
    <location>
        <position position="63"/>
    </location>
</feature>
<evidence type="ECO:0000256" key="3">
    <source>
        <dbReference type="ARBA" id="ARBA00022691"/>
    </source>
</evidence>
<evidence type="ECO:0000313" key="16">
    <source>
        <dbReference type="EMBL" id="SDC21421.1"/>
    </source>
</evidence>
<keyword evidence="5 15" id="KW-0068">Autocatalytic cleavage</keyword>